<dbReference type="EMBL" id="PUIV01000012">
    <property type="protein sequence ID" value="PWB94042.1"/>
    <property type="molecule type" value="Genomic_DNA"/>
</dbReference>
<evidence type="ECO:0000256" key="10">
    <source>
        <dbReference type="HAMAP-Rule" id="MF_00155"/>
    </source>
</evidence>
<keyword evidence="14" id="KW-1185">Reference proteome</keyword>
<evidence type="ECO:0000256" key="2">
    <source>
        <dbReference type="ARBA" id="ARBA00004382"/>
    </source>
</evidence>
<organism evidence="13 14">
    <name type="scientific">Methylosinus sporium</name>
    <dbReference type="NCBI Taxonomy" id="428"/>
    <lineage>
        <taxon>Bacteria</taxon>
        <taxon>Pseudomonadati</taxon>
        <taxon>Pseudomonadota</taxon>
        <taxon>Alphaproteobacteria</taxon>
        <taxon>Hyphomicrobiales</taxon>
        <taxon>Methylocystaceae</taxon>
        <taxon>Methylosinus</taxon>
    </lineage>
</organism>
<comment type="similarity">
    <text evidence="3 10">Belongs to the COX11/CtaG family.</text>
</comment>
<protein>
    <recommendedName>
        <fullName evidence="4 10">Cytochrome c oxidase assembly protein CtaG</fullName>
    </recommendedName>
</protein>
<keyword evidence="10" id="KW-1003">Cell membrane</keyword>
<keyword evidence="8 10" id="KW-0186">Copper</keyword>
<dbReference type="RefSeq" id="WP_108917102.1">
    <property type="nucleotide sequence ID" value="NZ_BGJY01000002.1"/>
</dbReference>
<dbReference type="InterPro" id="IPR023471">
    <property type="entry name" value="CtaG/Cox11_dom_sf"/>
</dbReference>
<dbReference type="Pfam" id="PF04442">
    <property type="entry name" value="CtaG_Cox11"/>
    <property type="match status" value="1"/>
</dbReference>
<dbReference type="PIRSF" id="PIRSF005413">
    <property type="entry name" value="COX11"/>
    <property type="match status" value="1"/>
</dbReference>
<feature type="transmembrane region" description="Helical" evidence="12">
    <location>
        <begin position="15"/>
        <end position="36"/>
    </location>
</feature>
<evidence type="ECO:0000256" key="8">
    <source>
        <dbReference type="ARBA" id="ARBA00023008"/>
    </source>
</evidence>
<sequence length="199" mass="21639">MGADRKEKSHAGRGAWLLIGGSVAMLILSFASVPLYRAFCSATGFGGTTQVAKVAPAKPGERRIGVRFDANVARDLPWRFEPETPRIVVRTGETATIYYKVVNLSDQETSGVAAYNVSPDQAGAYFDKLACFCFSEQKLAPHESAEWPVVFFLDPALESDETMSRVEEITLSYSFFSSKKAKEAKPKEAASGEGAKPKT</sequence>
<comment type="caution">
    <text evidence="13">The sequence shown here is derived from an EMBL/GenBank/DDBJ whole genome shotgun (WGS) entry which is preliminary data.</text>
</comment>
<evidence type="ECO:0000313" key="13">
    <source>
        <dbReference type="EMBL" id="PWB94042.1"/>
    </source>
</evidence>
<evidence type="ECO:0000256" key="9">
    <source>
        <dbReference type="ARBA" id="ARBA00023136"/>
    </source>
</evidence>
<dbReference type="GO" id="GO:0005507">
    <property type="term" value="F:copper ion binding"/>
    <property type="evidence" value="ECO:0007669"/>
    <property type="project" value="InterPro"/>
</dbReference>
<evidence type="ECO:0000256" key="12">
    <source>
        <dbReference type="SAM" id="Phobius"/>
    </source>
</evidence>
<feature type="topological domain" description="Periplasmic" evidence="10">
    <location>
        <begin position="33"/>
        <end position="199"/>
    </location>
</feature>
<comment type="subcellular location">
    <subcellularLocation>
        <location evidence="2 10">Cell inner membrane</location>
        <topology evidence="2 10">Single-pass type II membrane protein</topology>
        <orientation evidence="2 10">Periplasmic side</orientation>
    </subcellularLocation>
</comment>
<proteinExistence type="inferred from homology"/>
<dbReference type="PANTHER" id="PTHR21320:SF3">
    <property type="entry name" value="CYTOCHROME C OXIDASE ASSEMBLY PROTEIN COX11, MITOCHONDRIAL-RELATED"/>
    <property type="match status" value="1"/>
</dbReference>
<evidence type="ECO:0000256" key="4">
    <source>
        <dbReference type="ARBA" id="ARBA00015384"/>
    </source>
</evidence>
<evidence type="ECO:0000256" key="7">
    <source>
        <dbReference type="ARBA" id="ARBA00022989"/>
    </source>
</evidence>
<dbReference type="AlphaFoldDB" id="A0A2U1SR06"/>
<dbReference type="GO" id="GO:0005886">
    <property type="term" value="C:plasma membrane"/>
    <property type="evidence" value="ECO:0007669"/>
    <property type="project" value="UniProtKB-SubCell"/>
</dbReference>
<evidence type="ECO:0000256" key="1">
    <source>
        <dbReference type="ARBA" id="ARBA00004007"/>
    </source>
</evidence>
<evidence type="ECO:0000256" key="3">
    <source>
        <dbReference type="ARBA" id="ARBA00009620"/>
    </source>
</evidence>
<keyword evidence="7 10" id="KW-1133">Transmembrane helix</keyword>
<reference evidence="13 14" key="1">
    <citation type="journal article" date="2018" name="Appl. Microbiol. Biotechnol.">
        <title>Co-cultivation of the strictly anaerobic methanogen Methanosarcina barkeri with aerobic methanotrophs in an oxygen-limited membrane bioreactor.</title>
        <authorList>
            <person name="In 't Zandt M.H."/>
            <person name="van den Bosch T.J.M."/>
            <person name="Rijkers R."/>
            <person name="van Kessel M.A.H.J."/>
            <person name="Jetten M.S.M."/>
            <person name="Welte C.U."/>
        </authorList>
    </citation>
    <scope>NUCLEOTIDE SEQUENCE [LARGE SCALE GENOMIC DNA]</scope>
    <source>
        <strain evidence="13 14">DSM 17706</strain>
    </source>
</reference>
<dbReference type="FunFam" id="2.60.370.10:FF:000001">
    <property type="entry name" value="COX11 cytochrome c oxidase assembly homolog"/>
    <property type="match status" value="1"/>
</dbReference>
<evidence type="ECO:0000313" key="14">
    <source>
        <dbReference type="Proteomes" id="UP000245137"/>
    </source>
</evidence>
<keyword evidence="10" id="KW-0997">Cell inner membrane</keyword>
<dbReference type="HAMAP" id="MF_00155">
    <property type="entry name" value="CtaG"/>
    <property type="match status" value="1"/>
</dbReference>
<evidence type="ECO:0000256" key="5">
    <source>
        <dbReference type="ARBA" id="ARBA00022692"/>
    </source>
</evidence>
<accession>A0A2U1SR06</accession>
<comment type="function">
    <text evidence="1 10">Exerts its effect at some terminal stage of cytochrome c oxidase synthesis, probably by being involved in the insertion of the copper B into subunit I.</text>
</comment>
<dbReference type="OrthoDB" id="9804841at2"/>
<dbReference type="GO" id="GO:0008535">
    <property type="term" value="P:respiratory chain complex IV assembly"/>
    <property type="evidence" value="ECO:0007669"/>
    <property type="project" value="UniProtKB-UniRule"/>
</dbReference>
<dbReference type="Proteomes" id="UP000245137">
    <property type="component" value="Unassembled WGS sequence"/>
</dbReference>
<dbReference type="NCBIfam" id="NF003465">
    <property type="entry name" value="PRK05089.1"/>
    <property type="match status" value="1"/>
</dbReference>
<feature type="topological domain" description="Cytoplasmic" evidence="10">
    <location>
        <begin position="1"/>
        <end position="9"/>
    </location>
</feature>
<keyword evidence="6 10" id="KW-0735">Signal-anchor</keyword>
<evidence type="ECO:0000256" key="11">
    <source>
        <dbReference type="SAM" id="MobiDB-lite"/>
    </source>
</evidence>
<name>A0A2U1SR06_METSR</name>
<keyword evidence="9 10" id="KW-0472">Membrane</keyword>
<dbReference type="SUPFAM" id="SSF110111">
    <property type="entry name" value="Ctag/Cox11"/>
    <property type="match status" value="1"/>
</dbReference>
<gene>
    <name evidence="10" type="primary">ctaG</name>
    <name evidence="13" type="ORF">C5689_09805</name>
</gene>
<dbReference type="InterPro" id="IPR007533">
    <property type="entry name" value="Cyt_c_oxidase_assmbl_CtaG"/>
</dbReference>
<evidence type="ECO:0000256" key="6">
    <source>
        <dbReference type="ARBA" id="ARBA00022968"/>
    </source>
</evidence>
<dbReference type="PANTHER" id="PTHR21320">
    <property type="entry name" value="CYTOCHROME C OXIDASE ASSEMBLY PROTEIN COX11-RELATED"/>
    <property type="match status" value="1"/>
</dbReference>
<feature type="region of interest" description="Disordered" evidence="11">
    <location>
        <begin position="178"/>
        <end position="199"/>
    </location>
</feature>
<keyword evidence="5 10" id="KW-0812">Transmembrane</keyword>
<feature type="compositionally biased region" description="Basic and acidic residues" evidence="11">
    <location>
        <begin position="180"/>
        <end position="190"/>
    </location>
</feature>
<dbReference type="Gene3D" id="2.60.370.10">
    <property type="entry name" value="Ctag/Cox11"/>
    <property type="match status" value="1"/>
</dbReference>